<dbReference type="GO" id="GO:0016020">
    <property type="term" value="C:membrane"/>
    <property type="evidence" value="ECO:0007669"/>
    <property type="project" value="TreeGrafter"/>
</dbReference>
<dbReference type="PANTHER" id="PTHR10972:SF212">
    <property type="entry name" value="OXYSTEROL-BINDING PROTEIN-LIKE PROTEIN 1"/>
    <property type="match status" value="1"/>
</dbReference>
<name>A0A0H2RI95_9AGAM</name>
<protein>
    <recommendedName>
        <fullName evidence="6">Oxysterol-binding protein</fullName>
    </recommendedName>
</protein>
<evidence type="ECO:0008006" key="6">
    <source>
        <dbReference type="Google" id="ProtNLM"/>
    </source>
</evidence>
<sequence>MAPKEPVIVESPTAEERAFQQHVAARGEDEHDGDEESVAGVEEGEGEEHDHDEGAAIALPDSGEATEGGKLKMIVSLLKKCLGVKDLASMRLSLPASLLEPIPNLEYWHYLDRPDLMAAINDSEDPFERMLAVVRFNFSKDLKVIRGKVVKPYNSVLGEHFRAHWDFHPVEYPEDPRLPPIHKQHVTAPAASEPAPVANGAGKVATSRLSFRSAIFGKTASGPTSPIQRPASASPAVESNLAAQVSNLSLGRSSTASLSAPRMSTSSSQSSSNGGSPSETIRAVYLTEQVSHHPPVSAYYATCPSRGVVISGVDQISAKVSGTSVRITPGSYNKGIFVKLTSGNGKGEQYKITHPIAYVNGMLRGSFYVTVSESIIITCEKEGAADGQEMLRTVVEFKEEPWIGKPQFQLDGVIHTYRVGETEHEEWTKVKHVPANRVVAQFEGSWRSQIRWKRAPETAAAKNPATQSSTSLASGRSADAEYGTLIDIEPLQVMPKRVRPLHHQHDYESRKLWDNVTSRLQRREFGDATKHKHAIEQRQRDLAGKRKEKGEEFVPTYFEKDIASGLPVLTAEGLKAIEEEMKTSDGAP</sequence>
<feature type="compositionally biased region" description="Polar residues" evidence="3">
    <location>
        <begin position="464"/>
        <end position="474"/>
    </location>
</feature>
<feature type="region of interest" description="Disordered" evidence="3">
    <location>
        <begin position="253"/>
        <end position="278"/>
    </location>
</feature>
<evidence type="ECO:0000256" key="2">
    <source>
        <dbReference type="RuleBase" id="RU003844"/>
    </source>
</evidence>
<feature type="compositionally biased region" description="Acidic residues" evidence="3">
    <location>
        <begin position="30"/>
        <end position="47"/>
    </location>
</feature>
<dbReference type="Gene3D" id="2.40.160.120">
    <property type="match status" value="1"/>
</dbReference>
<dbReference type="PANTHER" id="PTHR10972">
    <property type="entry name" value="OXYSTEROL-BINDING PROTEIN-RELATED"/>
    <property type="match status" value="1"/>
</dbReference>
<feature type="region of interest" description="Disordered" evidence="3">
    <location>
        <begin position="456"/>
        <end position="476"/>
    </location>
</feature>
<dbReference type="Pfam" id="PF01237">
    <property type="entry name" value="Oxysterol_BP"/>
    <property type="match status" value="2"/>
</dbReference>
<evidence type="ECO:0000256" key="1">
    <source>
        <dbReference type="ARBA" id="ARBA00008842"/>
    </source>
</evidence>
<dbReference type="FunCoup" id="A0A0H2RI95">
    <property type="interactions" value="11"/>
</dbReference>
<dbReference type="SUPFAM" id="SSF144000">
    <property type="entry name" value="Oxysterol-binding protein-like"/>
    <property type="match status" value="1"/>
</dbReference>
<dbReference type="InParanoid" id="A0A0H2RI95"/>
<feature type="region of interest" description="Disordered" evidence="3">
    <location>
        <begin position="529"/>
        <end position="548"/>
    </location>
</feature>
<dbReference type="GO" id="GO:0005829">
    <property type="term" value="C:cytosol"/>
    <property type="evidence" value="ECO:0007669"/>
    <property type="project" value="TreeGrafter"/>
</dbReference>
<feature type="compositionally biased region" description="Basic and acidic residues" evidence="3">
    <location>
        <begin position="14"/>
        <end position="29"/>
    </location>
</feature>
<organism evidence="4 5">
    <name type="scientific">Schizopora paradoxa</name>
    <dbReference type="NCBI Taxonomy" id="27342"/>
    <lineage>
        <taxon>Eukaryota</taxon>
        <taxon>Fungi</taxon>
        <taxon>Dikarya</taxon>
        <taxon>Basidiomycota</taxon>
        <taxon>Agaricomycotina</taxon>
        <taxon>Agaricomycetes</taxon>
        <taxon>Hymenochaetales</taxon>
        <taxon>Schizoporaceae</taxon>
        <taxon>Schizopora</taxon>
    </lineage>
</organism>
<dbReference type="Gene3D" id="3.30.70.3490">
    <property type="match status" value="1"/>
</dbReference>
<evidence type="ECO:0000256" key="3">
    <source>
        <dbReference type="SAM" id="MobiDB-lite"/>
    </source>
</evidence>
<dbReference type="InterPro" id="IPR037239">
    <property type="entry name" value="OSBP_sf"/>
</dbReference>
<dbReference type="STRING" id="27342.A0A0H2RI95"/>
<feature type="region of interest" description="Disordered" evidence="3">
    <location>
        <begin position="181"/>
        <end position="201"/>
    </location>
</feature>
<dbReference type="PROSITE" id="PS01013">
    <property type="entry name" value="OSBP"/>
    <property type="match status" value="1"/>
</dbReference>
<feature type="compositionally biased region" description="Low complexity" evidence="3">
    <location>
        <begin position="264"/>
        <end position="278"/>
    </location>
</feature>
<dbReference type="AlphaFoldDB" id="A0A0H2RI95"/>
<feature type="region of interest" description="Disordered" evidence="3">
    <location>
        <begin position="1"/>
        <end position="54"/>
    </location>
</feature>
<dbReference type="InterPro" id="IPR018494">
    <property type="entry name" value="Oxysterol-bd_CS"/>
</dbReference>
<dbReference type="OrthoDB" id="48057at2759"/>
<dbReference type="GO" id="GO:0032934">
    <property type="term" value="F:sterol binding"/>
    <property type="evidence" value="ECO:0007669"/>
    <property type="project" value="TreeGrafter"/>
</dbReference>
<gene>
    <name evidence="4" type="ORF">SCHPADRAFT_907946</name>
</gene>
<proteinExistence type="inferred from homology"/>
<evidence type="ECO:0000313" key="4">
    <source>
        <dbReference type="EMBL" id="KLO09188.1"/>
    </source>
</evidence>
<keyword evidence="5" id="KW-1185">Reference proteome</keyword>
<accession>A0A0H2RI95</accession>
<dbReference type="Proteomes" id="UP000053477">
    <property type="component" value="Unassembled WGS sequence"/>
</dbReference>
<comment type="similarity">
    <text evidence="1 2">Belongs to the OSBP family.</text>
</comment>
<reference evidence="4 5" key="1">
    <citation type="submission" date="2015-04" db="EMBL/GenBank/DDBJ databases">
        <title>Complete genome sequence of Schizopora paradoxa KUC8140, a cosmopolitan wood degrader in East Asia.</title>
        <authorList>
            <consortium name="DOE Joint Genome Institute"/>
            <person name="Min B."/>
            <person name="Park H."/>
            <person name="Jang Y."/>
            <person name="Kim J.-J."/>
            <person name="Kim K.H."/>
            <person name="Pangilinan J."/>
            <person name="Lipzen A."/>
            <person name="Riley R."/>
            <person name="Grigoriev I.V."/>
            <person name="Spatafora J.W."/>
            <person name="Choi I.-G."/>
        </authorList>
    </citation>
    <scope>NUCLEOTIDE SEQUENCE [LARGE SCALE GENOMIC DNA]</scope>
    <source>
        <strain evidence="4 5">KUC8140</strain>
    </source>
</reference>
<dbReference type="InterPro" id="IPR000648">
    <property type="entry name" value="Oxysterol-bd"/>
</dbReference>
<evidence type="ECO:0000313" key="5">
    <source>
        <dbReference type="Proteomes" id="UP000053477"/>
    </source>
</evidence>
<dbReference type="EMBL" id="KQ086063">
    <property type="protein sequence ID" value="KLO09188.1"/>
    <property type="molecule type" value="Genomic_DNA"/>
</dbReference>